<evidence type="ECO:0000313" key="9">
    <source>
        <dbReference type="Proteomes" id="UP000280307"/>
    </source>
</evidence>
<dbReference type="InterPro" id="IPR004839">
    <property type="entry name" value="Aminotransferase_I/II_large"/>
</dbReference>
<dbReference type="FunFam" id="3.40.640.10:FF:000033">
    <property type="entry name" value="Aspartate aminotransferase"/>
    <property type="match status" value="1"/>
</dbReference>
<dbReference type="InterPro" id="IPR004838">
    <property type="entry name" value="NHTrfase_class1_PyrdxlP-BS"/>
</dbReference>
<evidence type="ECO:0000256" key="5">
    <source>
        <dbReference type="ARBA" id="ARBA00022898"/>
    </source>
</evidence>
<evidence type="ECO:0000313" key="8">
    <source>
        <dbReference type="EMBL" id="RRR73262.1"/>
    </source>
</evidence>
<dbReference type="GO" id="GO:0030170">
    <property type="term" value="F:pyridoxal phosphate binding"/>
    <property type="evidence" value="ECO:0007669"/>
    <property type="project" value="InterPro"/>
</dbReference>
<dbReference type="PANTHER" id="PTHR46383">
    <property type="entry name" value="ASPARTATE AMINOTRANSFERASE"/>
    <property type="match status" value="1"/>
</dbReference>
<feature type="domain" description="Aminotransferase class I/classII large" evidence="7">
    <location>
        <begin position="34"/>
        <end position="393"/>
    </location>
</feature>
<keyword evidence="4 6" id="KW-0808">Transferase</keyword>
<dbReference type="AlphaFoldDB" id="A0A426U1H9"/>
<keyword evidence="5" id="KW-0663">Pyridoxal phosphate</keyword>
<evidence type="ECO:0000256" key="4">
    <source>
        <dbReference type="ARBA" id="ARBA00022679"/>
    </source>
</evidence>
<sequence>MTTYQLARRLAQLEPSATAAMNARAQQLRAEGVKVISFSVGEPDFNTPEPIKAAGIAAIHANHTHYTPAGGTVELRKAIAARATADQGITYGVGQITTTAGAKEGLYLAFQALCDEGDEAIIPAPYWVSYVEQARLAGATPITPMTTEATGFKLTPEQLRDALTERTKLIVLNSPSNPTGAVYSAAELRALADVLRDSPALIIADEIYDAISYVEYARWLRVAPEMAERTLIVNGVAKAYAMTGWRVGYVAGPAPIITAIKDIQSHTSTHTASISQYAALAAYTPSEELDQSVREMAAAFLRRRDLILKLLAEIPGVTCATPEGAFYVFPNVTGLLGKQLKHGVCNSSDELNNYLLDHAHIACVSGESFGAPGFIRVSYATSEEEIVEGVRRLRESL</sequence>
<dbReference type="Proteomes" id="UP000280307">
    <property type="component" value="Unassembled WGS sequence"/>
</dbReference>
<dbReference type="EC" id="2.6.1.-" evidence="6"/>
<dbReference type="PROSITE" id="PS00105">
    <property type="entry name" value="AA_TRANSFER_CLASS_1"/>
    <property type="match status" value="1"/>
</dbReference>
<dbReference type="InterPro" id="IPR015421">
    <property type="entry name" value="PyrdxlP-dep_Trfase_major"/>
</dbReference>
<dbReference type="EMBL" id="RSAS01000347">
    <property type="protein sequence ID" value="RRR73262.1"/>
    <property type="molecule type" value="Genomic_DNA"/>
</dbReference>
<evidence type="ECO:0000256" key="3">
    <source>
        <dbReference type="ARBA" id="ARBA00022576"/>
    </source>
</evidence>
<proteinExistence type="inferred from homology"/>
<dbReference type="Gene3D" id="3.40.640.10">
    <property type="entry name" value="Type I PLP-dependent aspartate aminotransferase-like (Major domain)"/>
    <property type="match status" value="1"/>
</dbReference>
<gene>
    <name evidence="8" type="ORF">EI684_09095</name>
</gene>
<dbReference type="PANTHER" id="PTHR46383:SF1">
    <property type="entry name" value="ASPARTATE AMINOTRANSFERASE"/>
    <property type="match status" value="1"/>
</dbReference>
<evidence type="ECO:0000256" key="1">
    <source>
        <dbReference type="ARBA" id="ARBA00001933"/>
    </source>
</evidence>
<dbReference type="SUPFAM" id="SSF53383">
    <property type="entry name" value="PLP-dependent transferases"/>
    <property type="match status" value="1"/>
</dbReference>
<comment type="similarity">
    <text evidence="2 6">Belongs to the class-I pyridoxal-phosphate-dependent aminotransferase family.</text>
</comment>
<dbReference type="InterPro" id="IPR015424">
    <property type="entry name" value="PyrdxlP-dep_Trfase"/>
</dbReference>
<organism evidence="8 9">
    <name type="scientific">Candidatus Viridilinea halotolerans</name>
    <dbReference type="NCBI Taxonomy" id="2491704"/>
    <lineage>
        <taxon>Bacteria</taxon>
        <taxon>Bacillati</taxon>
        <taxon>Chloroflexota</taxon>
        <taxon>Chloroflexia</taxon>
        <taxon>Chloroflexales</taxon>
        <taxon>Chloroflexineae</taxon>
        <taxon>Oscillochloridaceae</taxon>
        <taxon>Candidatus Viridilinea</taxon>
    </lineage>
</organism>
<dbReference type="Gene3D" id="3.90.1150.10">
    <property type="entry name" value="Aspartate Aminotransferase, domain 1"/>
    <property type="match status" value="1"/>
</dbReference>
<evidence type="ECO:0000256" key="2">
    <source>
        <dbReference type="ARBA" id="ARBA00007441"/>
    </source>
</evidence>
<dbReference type="Pfam" id="PF00155">
    <property type="entry name" value="Aminotran_1_2"/>
    <property type="match status" value="1"/>
</dbReference>
<dbReference type="CDD" id="cd00609">
    <property type="entry name" value="AAT_like"/>
    <property type="match status" value="1"/>
</dbReference>
<dbReference type="GO" id="GO:0008483">
    <property type="term" value="F:transaminase activity"/>
    <property type="evidence" value="ECO:0007669"/>
    <property type="project" value="UniProtKB-KW"/>
</dbReference>
<comment type="caution">
    <text evidence="8">The sequence shown here is derived from an EMBL/GenBank/DDBJ whole genome shotgun (WGS) entry which is preliminary data.</text>
</comment>
<protein>
    <recommendedName>
        <fullName evidence="6">Aminotransferase</fullName>
        <ecNumber evidence="6">2.6.1.-</ecNumber>
    </recommendedName>
</protein>
<accession>A0A426U1H9</accession>
<evidence type="ECO:0000256" key="6">
    <source>
        <dbReference type="RuleBase" id="RU000481"/>
    </source>
</evidence>
<dbReference type="GO" id="GO:0006520">
    <property type="term" value="P:amino acid metabolic process"/>
    <property type="evidence" value="ECO:0007669"/>
    <property type="project" value="InterPro"/>
</dbReference>
<keyword evidence="3 6" id="KW-0032">Aminotransferase</keyword>
<name>A0A426U1H9_9CHLR</name>
<evidence type="ECO:0000259" key="7">
    <source>
        <dbReference type="Pfam" id="PF00155"/>
    </source>
</evidence>
<reference evidence="8 9" key="1">
    <citation type="submission" date="2018-12" db="EMBL/GenBank/DDBJ databases">
        <title>Genome Sequence of Candidatus Viridilinea halotolerans isolated from saline sulfide-rich spring.</title>
        <authorList>
            <person name="Grouzdev D.S."/>
            <person name="Burganskaya E.I."/>
            <person name="Krutkina M.S."/>
            <person name="Sukhacheva M.V."/>
            <person name="Gorlenko V.M."/>
        </authorList>
    </citation>
    <scope>NUCLEOTIDE SEQUENCE [LARGE SCALE GENOMIC DNA]</scope>
    <source>
        <strain evidence="8">Chok-6</strain>
    </source>
</reference>
<comment type="cofactor">
    <cofactor evidence="1 6">
        <name>pyridoxal 5'-phosphate</name>
        <dbReference type="ChEBI" id="CHEBI:597326"/>
    </cofactor>
</comment>
<dbReference type="InterPro" id="IPR050596">
    <property type="entry name" value="AspAT/PAT-like"/>
</dbReference>
<dbReference type="InterPro" id="IPR015422">
    <property type="entry name" value="PyrdxlP-dep_Trfase_small"/>
</dbReference>